<feature type="signal peptide" evidence="1">
    <location>
        <begin position="1"/>
        <end position="20"/>
    </location>
</feature>
<dbReference type="KEGG" id="mbas:ALGA_2355"/>
<evidence type="ECO:0000313" key="4">
    <source>
        <dbReference type="Proteomes" id="UP000218267"/>
    </source>
</evidence>
<keyword evidence="4" id="KW-1185">Reference proteome</keyword>
<feature type="chain" id="PRO_5012056025" description="Ig-like domain-containing protein" evidence="1">
    <location>
        <begin position="21"/>
        <end position="306"/>
    </location>
</feature>
<reference evidence="4" key="2">
    <citation type="journal article" date="2020" name="Antonie Van Leeuwenhoek">
        <title>Labilibaculum antarcticum sp. nov., a novel facultative anaerobic, psychrotorelant bacterium isolated from marine sediment of Antarctica.</title>
        <authorList>
            <person name="Watanabe M."/>
            <person name="Kojima H."/>
            <person name="Fukui M."/>
        </authorList>
    </citation>
    <scope>NUCLEOTIDE SEQUENCE [LARGE SCALE GENOMIC DNA]</scope>
    <source>
        <strain evidence="4">SPP2</strain>
    </source>
</reference>
<keyword evidence="1" id="KW-0732">Signal</keyword>
<dbReference type="OrthoDB" id="1113763at2"/>
<proteinExistence type="predicted"/>
<dbReference type="InterPro" id="IPR044023">
    <property type="entry name" value="Ig_7"/>
</dbReference>
<feature type="domain" description="Ig-like" evidence="2">
    <location>
        <begin position="211"/>
        <end position="296"/>
    </location>
</feature>
<dbReference type="Pfam" id="PF19081">
    <property type="entry name" value="Ig_7"/>
    <property type="match status" value="1"/>
</dbReference>
<evidence type="ECO:0000256" key="1">
    <source>
        <dbReference type="SAM" id="SignalP"/>
    </source>
</evidence>
<gene>
    <name evidence="3" type="ORF">ALGA_2355</name>
</gene>
<dbReference type="AlphaFoldDB" id="A0A1Y1CL13"/>
<sequence>MKKPLIFVLLFLTFSTVCFGQYTSIDSYSGSWTDSGSWLSSMPPLNGVSGNTSIYGEINAGANLKYNSGTLTVRDTLVVYGDLILGNNADLVLGSGAVLIVLGSVSVANKVDIEAGGTFIVQGDLAFLGSSKNGSFTSDQDPAQVYVGGSVSLPSGKDPFTNYPVLECNTGDHTNSDCNYGYIEDLEGKNIEEYYQEVLCGVGIDPGSIGSNQTVCIGDNPSEIVQLTASTETTYQWFLSIDSTDSDVPNWTEISGATQLNYTPGVLSQTTSYYRQVQKGNGCVANSKAVTITITPTPSPLGIFSK</sequence>
<dbReference type="Proteomes" id="UP000218267">
    <property type="component" value="Chromosome"/>
</dbReference>
<name>A0A1Y1CL13_9BACT</name>
<dbReference type="EMBL" id="AP018042">
    <property type="protein sequence ID" value="BAX80682.1"/>
    <property type="molecule type" value="Genomic_DNA"/>
</dbReference>
<dbReference type="RefSeq" id="WP_096429526.1">
    <property type="nucleotide sequence ID" value="NZ_AP018042.1"/>
</dbReference>
<protein>
    <recommendedName>
        <fullName evidence="2">Ig-like domain-containing protein</fullName>
    </recommendedName>
</protein>
<evidence type="ECO:0000259" key="2">
    <source>
        <dbReference type="Pfam" id="PF19081"/>
    </source>
</evidence>
<evidence type="ECO:0000313" key="3">
    <source>
        <dbReference type="EMBL" id="BAX80682.1"/>
    </source>
</evidence>
<reference evidence="3 4" key="1">
    <citation type="journal article" date="2018" name="Mar. Genomics">
        <title>Complete genome sequence of Marinifilaceae bacterium strain SPP2, isolated from the Antarctic marine sediment.</title>
        <authorList>
            <person name="Watanabe M."/>
            <person name="Kojima H."/>
            <person name="Fukui M."/>
        </authorList>
    </citation>
    <scope>NUCLEOTIDE SEQUENCE [LARGE SCALE GENOMIC DNA]</scope>
    <source>
        <strain evidence="3 4">SPP2</strain>
    </source>
</reference>
<organism evidence="3 4">
    <name type="scientific">Labilibaculum antarcticum</name>
    <dbReference type="NCBI Taxonomy" id="1717717"/>
    <lineage>
        <taxon>Bacteria</taxon>
        <taxon>Pseudomonadati</taxon>
        <taxon>Bacteroidota</taxon>
        <taxon>Bacteroidia</taxon>
        <taxon>Marinilabiliales</taxon>
        <taxon>Marinifilaceae</taxon>
        <taxon>Labilibaculum</taxon>
    </lineage>
</organism>
<accession>A0A1Y1CL13</accession>